<dbReference type="PROSITE" id="PS50077">
    <property type="entry name" value="HEAT_REPEAT"/>
    <property type="match status" value="2"/>
</dbReference>
<dbReference type="GO" id="GO:0019888">
    <property type="term" value="F:protein phosphatase regulator activity"/>
    <property type="evidence" value="ECO:0007669"/>
    <property type="project" value="TreeGrafter"/>
</dbReference>
<proteinExistence type="predicted"/>
<dbReference type="PANTHER" id="PTHR10648">
    <property type="entry name" value="SERINE/THREONINE-PROTEIN PHOSPHATASE PP2A 65 KDA REGULATORY SUBUNIT"/>
    <property type="match status" value="1"/>
</dbReference>
<feature type="repeat" description="HEAT" evidence="2">
    <location>
        <begin position="11"/>
        <end position="49"/>
    </location>
</feature>
<dbReference type="EMBL" id="UYWY01004809">
    <property type="protein sequence ID" value="VDM29328.1"/>
    <property type="molecule type" value="Genomic_DNA"/>
</dbReference>
<evidence type="ECO:0000256" key="1">
    <source>
        <dbReference type="ARBA" id="ARBA00022737"/>
    </source>
</evidence>
<dbReference type="InterPro" id="IPR016024">
    <property type="entry name" value="ARM-type_fold"/>
</dbReference>
<evidence type="ECO:0000313" key="3">
    <source>
        <dbReference type="EMBL" id="VDM29328.1"/>
    </source>
</evidence>
<dbReference type="PANTHER" id="PTHR10648:SF4">
    <property type="entry name" value="PROTEIN PHOSPHATASE 2 (FORMERLY 2A), REGULATORY SUBUNIT A, BETA ISOFORM-RELATED"/>
    <property type="match status" value="1"/>
</dbReference>
<reference evidence="3 4" key="2">
    <citation type="submission" date="2018-11" db="EMBL/GenBank/DDBJ databases">
        <authorList>
            <consortium name="Pathogen Informatics"/>
        </authorList>
    </citation>
    <scope>NUCLEOTIDE SEQUENCE [LARGE SCALE GENOMIC DNA]</scope>
</reference>
<evidence type="ECO:0000256" key="2">
    <source>
        <dbReference type="PROSITE-ProRule" id="PRU00103"/>
    </source>
</evidence>
<dbReference type="AlphaFoldDB" id="A0A183U541"/>
<name>A0A183U541_TOXCA</name>
<dbReference type="GO" id="GO:0000159">
    <property type="term" value="C:protein phosphatase type 2A complex"/>
    <property type="evidence" value="ECO:0007669"/>
    <property type="project" value="TreeGrafter"/>
</dbReference>
<organism evidence="4 5">
    <name type="scientific">Toxocara canis</name>
    <name type="common">Canine roundworm</name>
    <dbReference type="NCBI Taxonomy" id="6265"/>
    <lineage>
        <taxon>Eukaryota</taxon>
        <taxon>Metazoa</taxon>
        <taxon>Ecdysozoa</taxon>
        <taxon>Nematoda</taxon>
        <taxon>Chromadorea</taxon>
        <taxon>Rhabditida</taxon>
        <taxon>Spirurina</taxon>
        <taxon>Ascaridomorpha</taxon>
        <taxon>Ascaridoidea</taxon>
        <taxon>Toxocaridae</taxon>
        <taxon>Toxocara</taxon>
    </lineage>
</organism>
<dbReference type="SUPFAM" id="SSF48371">
    <property type="entry name" value="ARM repeat"/>
    <property type="match status" value="1"/>
</dbReference>
<keyword evidence="4" id="KW-1185">Reference proteome</keyword>
<gene>
    <name evidence="3" type="ORF">TCNE_LOCUS3611</name>
</gene>
<dbReference type="InterPro" id="IPR021133">
    <property type="entry name" value="HEAT_type_2"/>
</dbReference>
<protein>
    <submittedName>
        <fullName evidence="5">CLASP_N domain-containing protein</fullName>
    </submittedName>
</protein>
<dbReference type="GO" id="GO:0005634">
    <property type="term" value="C:nucleus"/>
    <property type="evidence" value="ECO:0007669"/>
    <property type="project" value="TreeGrafter"/>
</dbReference>
<keyword evidence="1" id="KW-0677">Repeat</keyword>
<dbReference type="Gene3D" id="1.25.10.10">
    <property type="entry name" value="Leucine-rich Repeat Variant"/>
    <property type="match status" value="1"/>
</dbReference>
<sequence length="96" mass="10750">MMGPSQISQSLLPAIVELAGDCKWRVRLAIVEFMPLLAAQLGQGFFDEELLPFCIGWLTDQVCAIREAATRTLKKLTEMFGADWAMEQVLPKVDYS</sequence>
<evidence type="ECO:0000313" key="4">
    <source>
        <dbReference type="Proteomes" id="UP000050794"/>
    </source>
</evidence>
<dbReference type="WBParaSite" id="TCNE_0000361101-mRNA-1">
    <property type="protein sequence ID" value="TCNE_0000361101-mRNA-1"/>
    <property type="gene ID" value="TCNE_0000361101"/>
</dbReference>
<reference evidence="5" key="1">
    <citation type="submission" date="2016-06" db="UniProtKB">
        <authorList>
            <consortium name="WormBaseParasite"/>
        </authorList>
    </citation>
    <scope>IDENTIFICATION</scope>
</reference>
<dbReference type="Proteomes" id="UP000050794">
    <property type="component" value="Unassembled WGS sequence"/>
</dbReference>
<dbReference type="InterPro" id="IPR051023">
    <property type="entry name" value="PP2A_Regulatory_Subunit_A"/>
</dbReference>
<accession>A0A183U541</accession>
<dbReference type="GO" id="GO:0005829">
    <property type="term" value="C:cytosol"/>
    <property type="evidence" value="ECO:0007669"/>
    <property type="project" value="TreeGrafter"/>
</dbReference>
<dbReference type="InterPro" id="IPR011989">
    <property type="entry name" value="ARM-like"/>
</dbReference>
<feature type="repeat" description="HEAT" evidence="2">
    <location>
        <begin position="50"/>
        <end position="88"/>
    </location>
</feature>
<evidence type="ECO:0000313" key="5">
    <source>
        <dbReference type="WBParaSite" id="TCNE_0000361101-mRNA-1"/>
    </source>
</evidence>